<sequence length="372" mass="38439">MGEPLNVGIIGCGAIVAQYLKTLPSLPSVNLRAVADLDFSRAEAVAASQDGVRALTVDELLADPEIDTVLNLTIPAAHADVATRAIAAGKHVYGEKPLAANTSQARKVLALADEAGVRVGCAPDTVLGTGIQTARHAIDSGMIGRPISATATMVTPGHERWHPNPDFYYVPGGGPLLDMGPYYVTALVTLLGPVTSVIGAASHTRKERTIGGGPRAGETIPVSIDTHVTGVLVHESGALSTLVMSFDAVQTRSSNIEIHGEQASLTVPDPNYFDGEVSICTLANREIGWDSIPTSAGYIGAGRGYGLADMALTPAGEQHRASGQLAYHVLDVMESLLRSAVDGSSVPVLSTAERPAAVALTSLSEPVSSLAT</sequence>
<dbReference type="Pfam" id="PF01408">
    <property type="entry name" value="GFO_IDH_MocA"/>
    <property type="match status" value="1"/>
</dbReference>
<dbReference type="RefSeq" id="WP_301224170.1">
    <property type="nucleotide sequence ID" value="NZ_JAROCG010000001.1"/>
</dbReference>
<keyword evidence="2" id="KW-0520">NAD</keyword>
<dbReference type="Gene3D" id="3.40.50.720">
    <property type="entry name" value="NAD(P)-binding Rossmann-like Domain"/>
    <property type="match status" value="1"/>
</dbReference>
<dbReference type="Gene3D" id="3.30.360.10">
    <property type="entry name" value="Dihydrodipicolinate Reductase, domain 2"/>
    <property type="match status" value="1"/>
</dbReference>
<dbReference type="SUPFAM" id="SSF55347">
    <property type="entry name" value="Glyceraldehyde-3-phosphate dehydrogenase-like, C-terminal domain"/>
    <property type="match status" value="1"/>
</dbReference>
<dbReference type="InterPro" id="IPR050463">
    <property type="entry name" value="Gfo/Idh/MocA_oxidrdct_glycsds"/>
</dbReference>
<dbReference type="InterPro" id="IPR000683">
    <property type="entry name" value="Gfo/Idh/MocA-like_OxRdtase_N"/>
</dbReference>
<evidence type="ECO:0000313" key="5">
    <source>
        <dbReference type="EMBL" id="MDN4609481.1"/>
    </source>
</evidence>
<evidence type="ECO:0000256" key="1">
    <source>
        <dbReference type="ARBA" id="ARBA00023002"/>
    </source>
</evidence>
<evidence type="ECO:0000313" key="6">
    <source>
        <dbReference type="Proteomes" id="UP001174209"/>
    </source>
</evidence>
<reference evidence="5" key="1">
    <citation type="submission" date="2023-06" db="EMBL/GenBank/DDBJ databases">
        <title>MT1 and MT2 Draft Genomes of Novel Species.</title>
        <authorList>
            <person name="Venkateswaran K."/>
        </authorList>
    </citation>
    <scope>NUCLEOTIDE SEQUENCE</scope>
    <source>
        <strain evidence="5">IIF3SC-B10</strain>
    </source>
</reference>
<keyword evidence="1" id="KW-0560">Oxidoreductase</keyword>
<feature type="domain" description="Gfo/Idh/MocA-like oxidoreductase N-terminal" evidence="3">
    <location>
        <begin position="5"/>
        <end position="120"/>
    </location>
</feature>
<evidence type="ECO:0000259" key="3">
    <source>
        <dbReference type="Pfam" id="PF01408"/>
    </source>
</evidence>
<evidence type="ECO:0000256" key="2">
    <source>
        <dbReference type="ARBA" id="ARBA00023027"/>
    </source>
</evidence>
<proteinExistence type="predicted"/>
<dbReference type="Pfam" id="PF22725">
    <property type="entry name" value="GFO_IDH_MocA_C3"/>
    <property type="match status" value="1"/>
</dbReference>
<feature type="domain" description="GFO/IDH/MocA-like oxidoreductase" evidence="4">
    <location>
        <begin position="131"/>
        <end position="265"/>
    </location>
</feature>
<dbReference type="SUPFAM" id="SSF51735">
    <property type="entry name" value="NAD(P)-binding Rossmann-fold domains"/>
    <property type="match status" value="1"/>
</dbReference>
<evidence type="ECO:0000259" key="4">
    <source>
        <dbReference type="Pfam" id="PF22725"/>
    </source>
</evidence>
<protein>
    <submittedName>
        <fullName evidence="5">Gfo/Idh/MocA family oxidoreductase</fullName>
    </submittedName>
</protein>
<dbReference type="PANTHER" id="PTHR43818">
    <property type="entry name" value="BCDNA.GH03377"/>
    <property type="match status" value="1"/>
</dbReference>
<accession>A0ABT8JY30</accession>
<organism evidence="5 6">
    <name type="scientific">Arthrobacter burdickii</name>
    <dbReference type="NCBI Taxonomy" id="3035920"/>
    <lineage>
        <taxon>Bacteria</taxon>
        <taxon>Bacillati</taxon>
        <taxon>Actinomycetota</taxon>
        <taxon>Actinomycetes</taxon>
        <taxon>Micrococcales</taxon>
        <taxon>Micrococcaceae</taxon>
        <taxon>Arthrobacter</taxon>
    </lineage>
</organism>
<dbReference type="InterPro" id="IPR055170">
    <property type="entry name" value="GFO_IDH_MocA-like_dom"/>
</dbReference>
<name>A0ABT8JY30_9MICC</name>
<comment type="caution">
    <text evidence="5">The sequence shown here is derived from an EMBL/GenBank/DDBJ whole genome shotgun (WGS) entry which is preliminary data.</text>
</comment>
<dbReference type="EMBL" id="JAROCG010000001">
    <property type="protein sequence ID" value="MDN4609481.1"/>
    <property type="molecule type" value="Genomic_DNA"/>
</dbReference>
<dbReference type="PANTHER" id="PTHR43818:SF11">
    <property type="entry name" value="BCDNA.GH03377"/>
    <property type="match status" value="1"/>
</dbReference>
<keyword evidence="6" id="KW-1185">Reference proteome</keyword>
<dbReference type="Proteomes" id="UP001174209">
    <property type="component" value="Unassembled WGS sequence"/>
</dbReference>
<gene>
    <name evidence="5" type="ORF">P5G52_01230</name>
</gene>
<dbReference type="InterPro" id="IPR036291">
    <property type="entry name" value="NAD(P)-bd_dom_sf"/>
</dbReference>